<reference evidence="2 3" key="1">
    <citation type="submission" date="2012-05" db="EMBL/GenBank/DDBJ databases">
        <title>Recombination and specialization in a pathogen metapopulation.</title>
        <authorList>
            <person name="Gardiner A."/>
            <person name="Kemen E."/>
            <person name="Schultz-Larsen T."/>
            <person name="MacLean D."/>
            <person name="Van Oosterhout C."/>
            <person name="Jones J.D.G."/>
        </authorList>
    </citation>
    <scope>NUCLEOTIDE SEQUENCE [LARGE SCALE GENOMIC DNA]</scope>
    <source>
        <strain evidence="2 3">Ac Nc2</strain>
    </source>
</reference>
<proteinExistence type="predicted"/>
<evidence type="ECO:0000256" key="1">
    <source>
        <dbReference type="SAM" id="SignalP"/>
    </source>
</evidence>
<name>A0A024GML8_9STRA</name>
<dbReference type="Proteomes" id="UP000053237">
    <property type="component" value="Unassembled WGS sequence"/>
</dbReference>
<organism evidence="2 3">
    <name type="scientific">Albugo candida</name>
    <dbReference type="NCBI Taxonomy" id="65357"/>
    <lineage>
        <taxon>Eukaryota</taxon>
        <taxon>Sar</taxon>
        <taxon>Stramenopiles</taxon>
        <taxon>Oomycota</taxon>
        <taxon>Peronosporomycetes</taxon>
        <taxon>Albuginales</taxon>
        <taxon>Albuginaceae</taxon>
        <taxon>Albugo</taxon>
    </lineage>
</organism>
<dbReference type="SUPFAM" id="SSF53590">
    <property type="entry name" value="Nucleoside hydrolase"/>
    <property type="match status" value="1"/>
</dbReference>
<keyword evidence="1" id="KW-0732">Signal</keyword>
<dbReference type="AlphaFoldDB" id="A0A024GML8"/>
<evidence type="ECO:0000313" key="3">
    <source>
        <dbReference type="Proteomes" id="UP000053237"/>
    </source>
</evidence>
<evidence type="ECO:0008006" key="4">
    <source>
        <dbReference type="Google" id="ProtNLM"/>
    </source>
</evidence>
<dbReference type="GO" id="GO:0016799">
    <property type="term" value="F:hydrolase activity, hydrolyzing N-glycosyl compounds"/>
    <property type="evidence" value="ECO:0007669"/>
    <property type="project" value="InterPro"/>
</dbReference>
<protein>
    <recommendedName>
        <fullName evidence="4">Inosine/uridine-preferring nucleoside hydrolase domain-containing protein</fullName>
    </recommendedName>
</protein>
<keyword evidence="3" id="KW-1185">Reference proteome</keyword>
<sequence length="350" mass="40271">MYRFKTRYQMILLWILCQFSVNFGVRKSSCIWITDARDGDIFLMNLLARSSKVEIHCPMGLHIGVVLPSPTKITMVSKAFNINMYHGKKVKIYLGATTTKDPNGRFPFDGRNTEFSEFLKEHISEDTSIRILITAPCVDLALAIEQSESVTVVDTIQEFFWAGGIYEENKEYFAAYNWKRNISATLAILGIKELRLKSIIVTKNSHPYGLTVNSLSFPLLTQKIANAYDNYNAYKANKRVKHVVAGHWESSIFVATMLMFYPECIKQKHLVEYTLERKESDQNSDADSVIADILREHEMPALQHPKIETPTPNEEPPRKPILYQHLFVKAIHKNEFESIVIKLFTRFIPL</sequence>
<accession>A0A024GML8</accession>
<dbReference type="EMBL" id="CAIX01000186">
    <property type="protein sequence ID" value="CCI47778.1"/>
    <property type="molecule type" value="Genomic_DNA"/>
</dbReference>
<evidence type="ECO:0000313" key="2">
    <source>
        <dbReference type="EMBL" id="CCI47778.1"/>
    </source>
</evidence>
<dbReference type="InterPro" id="IPR036452">
    <property type="entry name" value="Ribo_hydro-like"/>
</dbReference>
<feature type="signal peptide" evidence="1">
    <location>
        <begin position="1"/>
        <end position="24"/>
    </location>
</feature>
<feature type="chain" id="PRO_5001532569" description="Inosine/uridine-preferring nucleoside hydrolase domain-containing protein" evidence="1">
    <location>
        <begin position="25"/>
        <end position="350"/>
    </location>
</feature>
<dbReference type="InParanoid" id="A0A024GML8"/>
<comment type="caution">
    <text evidence="2">The sequence shown here is derived from an EMBL/GenBank/DDBJ whole genome shotgun (WGS) entry which is preliminary data.</text>
</comment>
<gene>
    <name evidence="2" type="ORF">BN9_087940</name>
</gene>